<dbReference type="Proteomes" id="UP000446348">
    <property type="component" value="Unassembled WGS sequence"/>
</dbReference>
<sequence>MPPIDLGRAGQYTETRKGVAGVSNESVCRPDMLLALATDTDVRIPGALALPLDDYEQAAWLIFSCARLL</sequence>
<dbReference type="OrthoDB" id="9786803at2"/>
<dbReference type="RefSeq" id="WP_160208143.1">
    <property type="nucleotide sequence ID" value="NZ_QXWZ01000001.1"/>
</dbReference>
<comment type="caution">
    <text evidence="1">The sequence shown here is derived from an EMBL/GenBank/DDBJ whole genome shotgun (WGS) entry which is preliminary data.</text>
</comment>
<name>A0A845RBT2_9FIRM</name>
<gene>
    <name evidence="1" type="ORF">D3Z39_00575</name>
</gene>
<evidence type="ECO:0000313" key="1">
    <source>
        <dbReference type="EMBL" id="NBI77380.1"/>
    </source>
</evidence>
<proteinExistence type="predicted"/>
<dbReference type="EMBL" id="QXWZ01000001">
    <property type="protein sequence ID" value="NBI77380.1"/>
    <property type="molecule type" value="Genomic_DNA"/>
</dbReference>
<reference evidence="1 2" key="1">
    <citation type="submission" date="2018-08" db="EMBL/GenBank/DDBJ databases">
        <title>Murine metabolic-syndrome-specific gut microbial biobank.</title>
        <authorList>
            <person name="Liu C."/>
        </authorList>
    </citation>
    <scope>NUCLEOTIDE SEQUENCE [LARGE SCALE GENOMIC DNA]</scope>
    <source>
        <strain evidence="1 2">X69</strain>
    </source>
</reference>
<accession>A0A845RBT2</accession>
<dbReference type="AlphaFoldDB" id="A0A845RBT2"/>
<organism evidence="1 2">
    <name type="scientific">Anaerotruncus colihominis</name>
    <dbReference type="NCBI Taxonomy" id="169435"/>
    <lineage>
        <taxon>Bacteria</taxon>
        <taxon>Bacillati</taxon>
        <taxon>Bacillota</taxon>
        <taxon>Clostridia</taxon>
        <taxon>Eubacteriales</taxon>
        <taxon>Oscillospiraceae</taxon>
        <taxon>Anaerotruncus</taxon>
    </lineage>
</organism>
<protein>
    <submittedName>
        <fullName evidence="1">Uncharacterized protein</fullName>
    </submittedName>
</protein>
<evidence type="ECO:0000313" key="2">
    <source>
        <dbReference type="Proteomes" id="UP000446348"/>
    </source>
</evidence>